<dbReference type="PROSITE" id="PS50928">
    <property type="entry name" value="ABC_TM1"/>
    <property type="match status" value="1"/>
</dbReference>
<keyword evidence="4 7" id="KW-0812">Transmembrane</keyword>
<dbReference type="HOGENOM" id="CLU_016047_1_1_9"/>
<sequence length="283" mass="32081">MGKEKNHGKRKFSVQKLFVYLFLIAGSLASLFPFYYMFVMATRINREINQVPPPFTPGADLVSNFQKVLNNIDFFGAMWNSFFVATAVTVGTLLLCSLAGYTFAKLEFKGKAFLFTAILVTMMVPPQLGLIPQYYIITSLGWLNDFKAIIIPGLINAFGIFWMRQYIKEAVPFEIIEAARIDGCSHFRTYWNIVVPTVLPAFATLGIIVFMTVWNDFLWPLVVLRDPSMQTLQVALRSLNDARQLDYGMLMSGTFWATVPLLIVFLLFNRLFIQSLSEGAVKS</sequence>
<dbReference type="Pfam" id="PF00528">
    <property type="entry name" value="BPD_transp_1"/>
    <property type="match status" value="1"/>
</dbReference>
<dbReference type="EMBL" id="CP003923">
    <property type="protein sequence ID" value="AIC93355.1"/>
    <property type="molecule type" value="Genomic_DNA"/>
</dbReference>
<evidence type="ECO:0000256" key="5">
    <source>
        <dbReference type="ARBA" id="ARBA00022989"/>
    </source>
</evidence>
<comment type="similarity">
    <text evidence="7">Belongs to the binding-protein-dependent transport system permease family.</text>
</comment>
<dbReference type="PATRIC" id="fig|1246626.3.peg.745"/>
<dbReference type="GO" id="GO:0055085">
    <property type="term" value="P:transmembrane transport"/>
    <property type="evidence" value="ECO:0007669"/>
    <property type="project" value="InterPro"/>
</dbReference>
<gene>
    <name evidence="9" type="ORF">BleG1_0747</name>
</gene>
<dbReference type="PANTHER" id="PTHR43744:SF12">
    <property type="entry name" value="ABC TRANSPORTER PERMEASE PROTEIN MG189-RELATED"/>
    <property type="match status" value="1"/>
</dbReference>
<feature type="domain" description="ABC transmembrane type-1" evidence="8">
    <location>
        <begin position="78"/>
        <end position="268"/>
    </location>
</feature>
<evidence type="ECO:0000256" key="4">
    <source>
        <dbReference type="ARBA" id="ARBA00022692"/>
    </source>
</evidence>
<feature type="transmembrane region" description="Helical" evidence="7">
    <location>
        <begin position="113"/>
        <end position="134"/>
    </location>
</feature>
<dbReference type="InterPro" id="IPR035906">
    <property type="entry name" value="MetI-like_sf"/>
</dbReference>
<keyword evidence="6 7" id="KW-0472">Membrane</keyword>
<dbReference type="CDD" id="cd06261">
    <property type="entry name" value="TM_PBP2"/>
    <property type="match status" value="1"/>
</dbReference>
<dbReference type="PANTHER" id="PTHR43744">
    <property type="entry name" value="ABC TRANSPORTER PERMEASE PROTEIN MG189-RELATED-RELATED"/>
    <property type="match status" value="1"/>
</dbReference>
<evidence type="ECO:0000259" key="8">
    <source>
        <dbReference type="PROSITE" id="PS50928"/>
    </source>
</evidence>
<feature type="transmembrane region" description="Helical" evidence="7">
    <location>
        <begin position="77"/>
        <end position="101"/>
    </location>
</feature>
<dbReference type="AlphaFoldDB" id="A0A060LTM3"/>
<keyword evidence="2 7" id="KW-0813">Transport</keyword>
<feature type="transmembrane region" description="Helical" evidence="7">
    <location>
        <begin position="146"/>
        <end position="163"/>
    </location>
</feature>
<evidence type="ECO:0000256" key="1">
    <source>
        <dbReference type="ARBA" id="ARBA00004651"/>
    </source>
</evidence>
<proteinExistence type="inferred from homology"/>
<accession>A0A060LTM3</accession>
<keyword evidence="9" id="KW-0762">Sugar transport</keyword>
<dbReference type="InterPro" id="IPR000515">
    <property type="entry name" value="MetI-like"/>
</dbReference>
<feature type="transmembrane region" description="Helical" evidence="7">
    <location>
        <begin position="247"/>
        <end position="268"/>
    </location>
</feature>
<keyword evidence="3" id="KW-1003">Cell membrane</keyword>
<evidence type="ECO:0000313" key="10">
    <source>
        <dbReference type="Proteomes" id="UP000027142"/>
    </source>
</evidence>
<evidence type="ECO:0000256" key="7">
    <source>
        <dbReference type="RuleBase" id="RU363032"/>
    </source>
</evidence>
<dbReference type="OrthoDB" id="9771544at2"/>
<protein>
    <submittedName>
        <fullName evidence="9">Sugar transporter, permease</fullName>
    </submittedName>
</protein>
<dbReference type="KEGG" id="ble:BleG1_0747"/>
<dbReference type="Proteomes" id="UP000027142">
    <property type="component" value="Chromosome"/>
</dbReference>
<dbReference type="Gene3D" id="1.10.3720.10">
    <property type="entry name" value="MetI-like"/>
    <property type="match status" value="1"/>
</dbReference>
<organism evidence="9 10">
    <name type="scientific">Shouchella lehensis G1</name>
    <dbReference type="NCBI Taxonomy" id="1246626"/>
    <lineage>
        <taxon>Bacteria</taxon>
        <taxon>Bacillati</taxon>
        <taxon>Bacillota</taxon>
        <taxon>Bacilli</taxon>
        <taxon>Bacillales</taxon>
        <taxon>Bacillaceae</taxon>
        <taxon>Shouchella</taxon>
    </lineage>
</organism>
<dbReference type="RefSeq" id="WP_038477329.1">
    <property type="nucleotide sequence ID" value="NZ_CP003923.1"/>
</dbReference>
<keyword evidence="10" id="KW-1185">Reference proteome</keyword>
<evidence type="ECO:0000313" key="9">
    <source>
        <dbReference type="EMBL" id="AIC93355.1"/>
    </source>
</evidence>
<keyword evidence="5 7" id="KW-1133">Transmembrane helix</keyword>
<evidence type="ECO:0000256" key="3">
    <source>
        <dbReference type="ARBA" id="ARBA00022475"/>
    </source>
</evidence>
<evidence type="ECO:0000256" key="2">
    <source>
        <dbReference type="ARBA" id="ARBA00022448"/>
    </source>
</evidence>
<name>A0A060LTM3_9BACI</name>
<dbReference type="eggNOG" id="COG0395">
    <property type="taxonomic scope" value="Bacteria"/>
</dbReference>
<dbReference type="SUPFAM" id="SSF161098">
    <property type="entry name" value="MetI-like"/>
    <property type="match status" value="1"/>
</dbReference>
<feature type="transmembrane region" description="Helical" evidence="7">
    <location>
        <begin position="17"/>
        <end position="38"/>
    </location>
</feature>
<evidence type="ECO:0000256" key="6">
    <source>
        <dbReference type="ARBA" id="ARBA00023136"/>
    </source>
</evidence>
<comment type="subcellular location">
    <subcellularLocation>
        <location evidence="1 7">Cell membrane</location>
        <topology evidence="1 7">Multi-pass membrane protein</topology>
    </subcellularLocation>
</comment>
<dbReference type="STRING" id="1246626.BleG1_0747"/>
<feature type="transmembrane region" description="Helical" evidence="7">
    <location>
        <begin position="190"/>
        <end position="214"/>
    </location>
</feature>
<reference evidence="9 10" key="1">
    <citation type="journal article" date="2014" name="Gene">
        <title>A comparative genomic analysis of the alkalitolerant soil bacterium Bacillus lehensis G1.</title>
        <authorList>
            <person name="Noor Y.M."/>
            <person name="Samsulrizal N.H."/>
            <person name="Jema'on N.A."/>
            <person name="Low K.O."/>
            <person name="Ramli A.N."/>
            <person name="Alias N.I."/>
            <person name="Damis S.I."/>
            <person name="Fuzi S.F."/>
            <person name="Isa M.N."/>
            <person name="Murad A.M."/>
            <person name="Raih M.F."/>
            <person name="Bakar F.D."/>
            <person name="Najimudin N."/>
            <person name="Mahadi N.M."/>
            <person name="Illias R.M."/>
        </authorList>
    </citation>
    <scope>NUCLEOTIDE SEQUENCE [LARGE SCALE GENOMIC DNA]</scope>
    <source>
        <strain evidence="9 10">G1</strain>
    </source>
</reference>
<dbReference type="GO" id="GO:0005886">
    <property type="term" value="C:plasma membrane"/>
    <property type="evidence" value="ECO:0007669"/>
    <property type="project" value="UniProtKB-SubCell"/>
</dbReference>